<reference evidence="3 4" key="1">
    <citation type="submission" date="2019-02" db="EMBL/GenBank/DDBJ databases">
        <authorList>
            <person name="Li Y."/>
        </authorList>
    </citation>
    <scope>NUCLEOTIDE SEQUENCE [LARGE SCALE GENOMIC DNA]</scope>
    <source>
        <strain evidence="3 4">3-7</strain>
    </source>
</reference>
<comment type="similarity">
    <text evidence="1">Belongs to the UPF0213 family.</text>
</comment>
<dbReference type="Pfam" id="PF01541">
    <property type="entry name" value="GIY-YIG"/>
    <property type="match status" value="1"/>
</dbReference>
<protein>
    <submittedName>
        <fullName evidence="3">GIY-YIG nuclease family protein</fullName>
    </submittedName>
</protein>
<keyword evidence="4" id="KW-1185">Reference proteome</keyword>
<evidence type="ECO:0000259" key="2">
    <source>
        <dbReference type="PROSITE" id="PS50164"/>
    </source>
</evidence>
<organism evidence="3 4">
    <name type="scientific">Sphingomonas populi</name>
    <dbReference type="NCBI Taxonomy" id="2484750"/>
    <lineage>
        <taxon>Bacteria</taxon>
        <taxon>Pseudomonadati</taxon>
        <taxon>Pseudomonadota</taxon>
        <taxon>Alphaproteobacteria</taxon>
        <taxon>Sphingomonadales</taxon>
        <taxon>Sphingomonadaceae</taxon>
        <taxon>Sphingomonas</taxon>
    </lineage>
</organism>
<evidence type="ECO:0000313" key="4">
    <source>
        <dbReference type="Proteomes" id="UP000292085"/>
    </source>
</evidence>
<dbReference type="PROSITE" id="PS50164">
    <property type="entry name" value="GIY_YIG"/>
    <property type="match status" value="1"/>
</dbReference>
<dbReference type="InterPro" id="IPR035901">
    <property type="entry name" value="GIY-YIG_endonuc_sf"/>
</dbReference>
<dbReference type="PANTHER" id="PTHR34477:SF5">
    <property type="entry name" value="BSL5627 PROTEIN"/>
    <property type="match status" value="1"/>
</dbReference>
<accession>A0A4Q6Y4P5</accession>
<dbReference type="AlphaFoldDB" id="A0A4Q6Y4P5"/>
<dbReference type="CDD" id="cd10448">
    <property type="entry name" value="GIY-YIG_unchar_3"/>
    <property type="match status" value="1"/>
</dbReference>
<name>A0A4Q6Y4P5_9SPHN</name>
<dbReference type="Proteomes" id="UP000292085">
    <property type="component" value="Unassembled WGS sequence"/>
</dbReference>
<dbReference type="InterPro" id="IPR050190">
    <property type="entry name" value="UPF0213_domain"/>
</dbReference>
<feature type="domain" description="GIY-YIG" evidence="2">
    <location>
        <begin position="1"/>
        <end position="76"/>
    </location>
</feature>
<dbReference type="RefSeq" id="WP_130157506.1">
    <property type="nucleotide sequence ID" value="NZ_SGIS01000015.1"/>
</dbReference>
<dbReference type="InterPro" id="IPR000305">
    <property type="entry name" value="GIY-YIG_endonuc"/>
</dbReference>
<gene>
    <name evidence="3" type="ORF">EWE75_11420</name>
</gene>
<sequence>MGGFTYIMTNKPFGILYIGVTSDIARIQAHREKRGSAFAAKWDCTRLVLIEHHDRIEDAILREKRLKDWNRLWKCRLIAEANPNWDDLWETINA</sequence>
<proteinExistence type="inferred from homology"/>
<dbReference type="OrthoDB" id="287318at2"/>
<evidence type="ECO:0000313" key="3">
    <source>
        <dbReference type="EMBL" id="RZF64357.1"/>
    </source>
</evidence>
<dbReference type="PANTHER" id="PTHR34477">
    <property type="entry name" value="UPF0213 PROTEIN YHBQ"/>
    <property type="match status" value="1"/>
</dbReference>
<dbReference type="EMBL" id="SGIS01000015">
    <property type="protein sequence ID" value="RZF64357.1"/>
    <property type="molecule type" value="Genomic_DNA"/>
</dbReference>
<comment type="caution">
    <text evidence="3">The sequence shown here is derived from an EMBL/GenBank/DDBJ whole genome shotgun (WGS) entry which is preliminary data.</text>
</comment>
<evidence type="ECO:0000256" key="1">
    <source>
        <dbReference type="ARBA" id="ARBA00007435"/>
    </source>
</evidence>
<dbReference type="Gene3D" id="3.40.1440.10">
    <property type="entry name" value="GIY-YIG endonuclease"/>
    <property type="match status" value="1"/>
</dbReference>
<dbReference type="SUPFAM" id="SSF82771">
    <property type="entry name" value="GIY-YIG endonuclease"/>
    <property type="match status" value="1"/>
</dbReference>